<dbReference type="SUPFAM" id="SSF111038">
    <property type="entry name" value="YjbQ-like"/>
    <property type="match status" value="1"/>
</dbReference>
<evidence type="ECO:0000313" key="1">
    <source>
        <dbReference type="EMBL" id="SNS96311.1"/>
    </source>
</evidence>
<gene>
    <name evidence="1" type="ORF">SAMN05421770_103246</name>
</gene>
<dbReference type="NCBIfam" id="TIGR00149">
    <property type="entry name" value="TIGR00149_YjbQ"/>
    <property type="match status" value="1"/>
</dbReference>
<dbReference type="EMBL" id="FZOU01000003">
    <property type="protein sequence ID" value="SNS96311.1"/>
    <property type="molecule type" value="Genomic_DNA"/>
</dbReference>
<name>A0A239IRZ0_9BACT</name>
<dbReference type="AlphaFoldDB" id="A0A239IRZ0"/>
<dbReference type="Gene3D" id="2.60.120.460">
    <property type="entry name" value="YjbQ-like"/>
    <property type="match status" value="1"/>
</dbReference>
<dbReference type="Pfam" id="PF01894">
    <property type="entry name" value="YjbQ"/>
    <property type="match status" value="1"/>
</dbReference>
<proteinExistence type="predicted"/>
<protein>
    <submittedName>
        <fullName evidence="1">Secondary thiamine-phosphate synthase enzyme</fullName>
    </submittedName>
</protein>
<evidence type="ECO:0000313" key="2">
    <source>
        <dbReference type="Proteomes" id="UP000198356"/>
    </source>
</evidence>
<dbReference type="InterPro" id="IPR001602">
    <property type="entry name" value="UPF0047_YjbQ-like"/>
</dbReference>
<dbReference type="RefSeq" id="WP_217897028.1">
    <property type="nucleotide sequence ID" value="NZ_FZOU01000003.1"/>
</dbReference>
<dbReference type="PANTHER" id="PTHR30615">
    <property type="entry name" value="UNCHARACTERIZED PROTEIN YJBQ-RELATED"/>
    <property type="match status" value="1"/>
</dbReference>
<accession>A0A239IRZ0</accession>
<dbReference type="PIRSF" id="PIRSF004681">
    <property type="entry name" value="UCP004681"/>
    <property type="match status" value="1"/>
</dbReference>
<dbReference type="InterPro" id="IPR035917">
    <property type="entry name" value="YjbQ-like_sf"/>
</dbReference>
<sequence>MASMKAHTEYLTFNTSKRYEMVHITDQVERIVRQSGVIDGLCFVSPMHITAAIYVNDHENGLIEDIGTWLEKLAPSWPGYKHHQTGEDNADAHLKALLLHHETTLPITRGRLDLGQWQRIFYAEFDGQRSKRVIVKILGVSAE</sequence>
<dbReference type="PANTHER" id="PTHR30615:SF2">
    <property type="entry name" value="YJBQ FAMILY PROTEIN"/>
    <property type="match status" value="1"/>
</dbReference>
<organism evidence="1 2">
    <name type="scientific">Granulicella rosea</name>
    <dbReference type="NCBI Taxonomy" id="474952"/>
    <lineage>
        <taxon>Bacteria</taxon>
        <taxon>Pseudomonadati</taxon>
        <taxon>Acidobacteriota</taxon>
        <taxon>Terriglobia</taxon>
        <taxon>Terriglobales</taxon>
        <taxon>Acidobacteriaceae</taxon>
        <taxon>Granulicella</taxon>
    </lineage>
</organism>
<dbReference type="Proteomes" id="UP000198356">
    <property type="component" value="Unassembled WGS sequence"/>
</dbReference>
<keyword evidence="2" id="KW-1185">Reference proteome</keyword>
<reference evidence="1 2" key="1">
    <citation type="submission" date="2017-06" db="EMBL/GenBank/DDBJ databases">
        <authorList>
            <person name="Kim H.J."/>
            <person name="Triplett B.A."/>
        </authorList>
    </citation>
    <scope>NUCLEOTIDE SEQUENCE [LARGE SCALE GENOMIC DNA]</scope>
    <source>
        <strain evidence="1 2">DSM 18704</strain>
    </source>
</reference>